<dbReference type="InterPro" id="IPR002528">
    <property type="entry name" value="MATE_fam"/>
</dbReference>
<reference evidence="7 9" key="1">
    <citation type="journal article" date="2008" name="Science">
        <title>The Physcomitrella genome reveals evolutionary insights into the conquest of land by plants.</title>
        <authorList>
            <person name="Rensing S."/>
            <person name="Lang D."/>
            <person name="Zimmer A."/>
            <person name="Terry A."/>
            <person name="Salamov A."/>
            <person name="Shapiro H."/>
            <person name="Nishiyama T."/>
            <person name="Perroud P.-F."/>
            <person name="Lindquist E."/>
            <person name="Kamisugi Y."/>
            <person name="Tanahashi T."/>
            <person name="Sakakibara K."/>
            <person name="Fujita T."/>
            <person name="Oishi K."/>
            <person name="Shin-I T."/>
            <person name="Kuroki Y."/>
            <person name="Toyoda A."/>
            <person name="Suzuki Y."/>
            <person name="Hashimoto A."/>
            <person name="Yamaguchi K."/>
            <person name="Sugano A."/>
            <person name="Kohara Y."/>
            <person name="Fujiyama A."/>
            <person name="Anterola A."/>
            <person name="Aoki S."/>
            <person name="Ashton N."/>
            <person name="Barbazuk W.B."/>
            <person name="Barker E."/>
            <person name="Bennetzen J."/>
            <person name="Bezanilla M."/>
            <person name="Blankenship R."/>
            <person name="Cho S.H."/>
            <person name="Dutcher S."/>
            <person name="Estelle M."/>
            <person name="Fawcett J.A."/>
            <person name="Gundlach H."/>
            <person name="Hanada K."/>
            <person name="Heyl A."/>
            <person name="Hicks K.A."/>
            <person name="Hugh J."/>
            <person name="Lohr M."/>
            <person name="Mayer K."/>
            <person name="Melkozernov A."/>
            <person name="Murata T."/>
            <person name="Nelson D."/>
            <person name="Pils B."/>
            <person name="Prigge M."/>
            <person name="Reiss B."/>
            <person name="Renner T."/>
            <person name="Rombauts S."/>
            <person name="Rushton P."/>
            <person name="Sanderfoot A."/>
            <person name="Schween G."/>
            <person name="Shiu S.-H."/>
            <person name="Stueber K."/>
            <person name="Theodoulou F.L."/>
            <person name="Tu H."/>
            <person name="Van de Peer Y."/>
            <person name="Verrier P.J."/>
            <person name="Waters E."/>
            <person name="Wood A."/>
            <person name="Yang L."/>
            <person name="Cove D."/>
            <person name="Cuming A."/>
            <person name="Hasebe M."/>
            <person name="Lucas S."/>
            <person name="Mishler D.B."/>
            <person name="Reski R."/>
            <person name="Grigoriev I."/>
            <person name="Quatrano R.S."/>
            <person name="Boore J.L."/>
        </authorList>
    </citation>
    <scope>NUCLEOTIDE SEQUENCE [LARGE SCALE GENOMIC DNA]</scope>
    <source>
        <strain evidence="8 9">cv. Gransden 2004</strain>
    </source>
</reference>
<evidence type="ECO:0000256" key="1">
    <source>
        <dbReference type="ARBA" id="ARBA00004141"/>
    </source>
</evidence>
<evidence type="ECO:0000256" key="5">
    <source>
        <dbReference type="ARBA" id="ARBA00023136"/>
    </source>
</evidence>
<evidence type="ECO:0000313" key="7">
    <source>
        <dbReference type="EMBL" id="PNR42653.1"/>
    </source>
</evidence>
<evidence type="ECO:0000256" key="6">
    <source>
        <dbReference type="RuleBase" id="RU004914"/>
    </source>
</evidence>
<keyword evidence="3 6" id="KW-0812">Transmembrane</keyword>
<dbReference type="Proteomes" id="UP000006727">
    <property type="component" value="Chromosome 13"/>
</dbReference>
<dbReference type="Gramene" id="Pp3c13_16630V3.1">
    <property type="protein sequence ID" value="Pp3c13_16630V3.1"/>
    <property type="gene ID" value="Pp3c13_16630"/>
</dbReference>
<dbReference type="Gramene" id="Pp3c13_16630V3.4">
    <property type="protein sequence ID" value="Pp3c13_16630V3.4"/>
    <property type="gene ID" value="Pp3c13_16630"/>
</dbReference>
<keyword evidence="5 6" id="KW-0472">Membrane</keyword>
<dbReference type="EnsemblPlants" id="Pp3c13_16630V3.5">
    <property type="protein sequence ID" value="Pp3c13_16630V3.5"/>
    <property type="gene ID" value="Pp3c13_16630"/>
</dbReference>
<comment type="subcellular location">
    <subcellularLocation>
        <location evidence="1">Membrane</location>
        <topology evidence="1">Multi-pass membrane protein</topology>
    </subcellularLocation>
</comment>
<sequence>MAMGLGPMQLLPIGRKQILSGKLHDRSVVCRSSDDGPVSTSNLLHRDVFQRCRQRHVPLAATPGFLGRHSFNLNRKCGVVSCAESNIVDSTLEPAPEVIDATISESSPEIVVGSFTESGIEVVRSIEEAENEVLKAVSDLEQGGTFGIGITRNPITSVLDVLSTEDHSFNVQSQLLNALEQPSAVAASCVVSEVANALRTLERDGGESLESGVLNLVGTEVEAGERDKLLSGLQQLTSSVEPSLMATEMADSLLSTSKDLSDGASSQEESVMEHASASVVESKNFFEQFKEIIVFAGPALGIWLSGPIMSLIDTSVIGNSSSLELAALGPGTVICDQFCFVFMFLSVATSNLVATALALKNREEAAGHLSRLIFVSLACGIGMFLLTWFGATPVMTAFVGVKNAALVPTALPYVQIRAFAWPAVLVGMVAQSASLGMQDSWAPLKVLAIASCVNLFGDILLCSVLGYGIAGAAWATMASQYVGVILMLMSLNDKGYNPLAMSIPSVEEFTIMVNLAGPVLLTMLSKVLFYTLITYLATSLGSATLAGHQVMIGIYSLCTTWGEPLAQTAQSFMPALIFGIERNLQKARSLLKSLMTIGIVVGLSLGCCAISVPWFLPQVFTKDPAIISQMRLVSVPFLFSLMITPPTLSLEGTLLAGRDMKYLGISMASCFVGGAIMLLTMHRLGFGLVGSWWTLAAFQWTRFLQAYSRLHSSRSFLADPVLSHEGGSLLKTA</sequence>
<dbReference type="NCBIfam" id="TIGR00797">
    <property type="entry name" value="matE"/>
    <property type="match status" value="1"/>
</dbReference>
<comment type="similarity">
    <text evidence="2 6">Belongs to the multi antimicrobial extrusion (MATE) (TC 2.A.66.1) family.</text>
</comment>
<dbReference type="EMBL" id="ABEU02000013">
    <property type="protein sequence ID" value="PNR42653.1"/>
    <property type="molecule type" value="Genomic_DNA"/>
</dbReference>
<gene>
    <name evidence="8" type="primary">LOC112290761</name>
    <name evidence="7" type="ORF">PHYPA_017483</name>
</gene>
<keyword evidence="4 6" id="KW-1133">Transmembrane helix</keyword>
<evidence type="ECO:0000256" key="3">
    <source>
        <dbReference type="ARBA" id="ARBA00022692"/>
    </source>
</evidence>
<dbReference type="EnsemblPlants" id="Pp3c13_16630V3.1">
    <property type="protein sequence ID" value="Pp3c13_16630V3.1"/>
    <property type="gene ID" value="Pp3c13_16630"/>
</dbReference>
<keyword evidence="9" id="KW-1185">Reference proteome</keyword>
<dbReference type="Gramene" id="Pp3c13_16630V3.3">
    <property type="protein sequence ID" value="Pp3c13_16630V3.3"/>
    <property type="gene ID" value="Pp3c13_16630"/>
</dbReference>
<dbReference type="EnsemblPlants" id="Pp3c13_16630V3.2">
    <property type="protein sequence ID" value="Pp3c13_16630V3.2"/>
    <property type="gene ID" value="Pp3c13_16630"/>
</dbReference>
<accession>A0A2K1JM85</accession>
<feature type="transmembrane region" description="Helical" evidence="6">
    <location>
        <begin position="662"/>
        <end position="680"/>
    </location>
</feature>
<feature type="transmembrane region" description="Helical" evidence="6">
    <location>
        <begin position="594"/>
        <end position="616"/>
    </location>
</feature>
<dbReference type="GO" id="GO:0015297">
    <property type="term" value="F:antiporter activity"/>
    <property type="evidence" value="ECO:0007669"/>
    <property type="project" value="InterPro"/>
</dbReference>
<dbReference type="STRING" id="3218.A0A2K1JM85"/>
<comment type="caution">
    <text evidence="6">Lacks conserved residue(s) required for the propagation of feature annotation.</text>
</comment>
<dbReference type="EnsemblPlants" id="Pp3c13_16630V3.3">
    <property type="protein sequence ID" value="Pp3c13_16630V3.3"/>
    <property type="gene ID" value="Pp3c13_16630"/>
</dbReference>
<name>A0A2K1JM85_PHYPA</name>
<reference evidence="8" key="3">
    <citation type="submission" date="2020-12" db="UniProtKB">
        <authorList>
            <consortium name="EnsemblPlants"/>
        </authorList>
    </citation>
    <scope>IDENTIFICATION</scope>
</reference>
<feature type="transmembrane region" description="Helical" evidence="6">
    <location>
        <begin position="410"/>
        <end position="430"/>
    </location>
</feature>
<dbReference type="Pfam" id="PF01554">
    <property type="entry name" value="MatE"/>
    <property type="match status" value="1"/>
</dbReference>
<evidence type="ECO:0000256" key="2">
    <source>
        <dbReference type="ARBA" id="ARBA00010199"/>
    </source>
</evidence>
<dbReference type="GO" id="GO:0042910">
    <property type="term" value="F:xenobiotic transmembrane transporter activity"/>
    <property type="evidence" value="ECO:0007669"/>
    <property type="project" value="InterPro"/>
</dbReference>
<dbReference type="Gramene" id="Pp3c13_16630V3.5">
    <property type="protein sequence ID" value="Pp3c13_16630V3.5"/>
    <property type="gene ID" value="Pp3c13_16630"/>
</dbReference>
<evidence type="ECO:0000313" key="9">
    <source>
        <dbReference type="Proteomes" id="UP000006727"/>
    </source>
</evidence>
<feature type="transmembrane region" description="Helical" evidence="6">
    <location>
        <begin position="340"/>
        <end position="359"/>
    </location>
</feature>
<dbReference type="PaxDb" id="3218-PP1S142_143V6.1"/>
<protein>
    <recommendedName>
        <fullName evidence="6">Protein DETOXIFICATION</fullName>
    </recommendedName>
    <alternativeName>
        <fullName evidence="6">Multidrug and toxic compound extrusion protein</fullName>
    </alternativeName>
</protein>
<dbReference type="RefSeq" id="XP_024393187.1">
    <property type="nucleotide sequence ID" value="XM_024537419.2"/>
</dbReference>
<dbReference type="OrthoDB" id="423427at2759"/>
<dbReference type="GO" id="GO:0022857">
    <property type="term" value="F:transmembrane transporter activity"/>
    <property type="evidence" value="ECO:0000318"/>
    <property type="project" value="GO_Central"/>
</dbReference>
<proteinExistence type="inferred from homology"/>
<dbReference type="FunCoup" id="A0A2K1JM85">
    <property type="interactions" value="1276"/>
</dbReference>
<dbReference type="AlphaFoldDB" id="A0A2K1JM85"/>
<organism evidence="7">
    <name type="scientific">Physcomitrium patens</name>
    <name type="common">Spreading-leaved earth moss</name>
    <name type="synonym">Physcomitrella patens</name>
    <dbReference type="NCBI Taxonomy" id="3218"/>
    <lineage>
        <taxon>Eukaryota</taxon>
        <taxon>Viridiplantae</taxon>
        <taxon>Streptophyta</taxon>
        <taxon>Embryophyta</taxon>
        <taxon>Bryophyta</taxon>
        <taxon>Bryophytina</taxon>
        <taxon>Bryopsida</taxon>
        <taxon>Funariidae</taxon>
        <taxon>Funariales</taxon>
        <taxon>Funariaceae</taxon>
        <taxon>Physcomitrium</taxon>
    </lineage>
</organism>
<feature type="transmembrane region" description="Helical" evidence="6">
    <location>
        <begin position="371"/>
        <end position="390"/>
    </location>
</feature>
<feature type="transmembrane region" description="Helical" evidence="6">
    <location>
        <begin position="628"/>
        <end position="650"/>
    </location>
</feature>
<dbReference type="GO" id="GO:0016020">
    <property type="term" value="C:membrane"/>
    <property type="evidence" value="ECO:0007669"/>
    <property type="project" value="UniProtKB-SubCell"/>
</dbReference>
<dbReference type="KEGG" id="ppp:112290761"/>
<dbReference type="PANTHER" id="PTHR42893">
    <property type="entry name" value="PROTEIN DETOXIFICATION 44, CHLOROPLASTIC-RELATED"/>
    <property type="match status" value="1"/>
</dbReference>
<feature type="transmembrane region" description="Helical" evidence="6">
    <location>
        <begin position="527"/>
        <end position="547"/>
    </location>
</feature>
<dbReference type="Gramene" id="Pp3c13_16630V3.2">
    <property type="protein sequence ID" value="Pp3c13_16630V3.2"/>
    <property type="gene ID" value="Pp3c13_16630"/>
</dbReference>
<dbReference type="EnsemblPlants" id="Pp3c13_16630V3.4">
    <property type="protein sequence ID" value="Pp3c13_16630V3.4"/>
    <property type="gene ID" value="Pp3c13_16630"/>
</dbReference>
<dbReference type="PANTHER" id="PTHR42893:SF9">
    <property type="entry name" value="PROTEIN DETOXIFICATION 46, CHLOROPLASTIC"/>
    <property type="match status" value="1"/>
</dbReference>
<dbReference type="InterPro" id="IPR044644">
    <property type="entry name" value="DinF-like"/>
</dbReference>
<evidence type="ECO:0000313" key="8">
    <source>
        <dbReference type="EnsemblPlants" id="Pp3c13_16630V3.1"/>
    </source>
</evidence>
<reference evidence="7 9" key="2">
    <citation type="journal article" date="2018" name="Plant J.">
        <title>The Physcomitrella patens chromosome-scale assembly reveals moss genome structure and evolution.</title>
        <authorList>
            <person name="Lang D."/>
            <person name="Ullrich K.K."/>
            <person name="Murat F."/>
            <person name="Fuchs J."/>
            <person name="Jenkins J."/>
            <person name="Haas F.B."/>
            <person name="Piednoel M."/>
            <person name="Gundlach H."/>
            <person name="Van Bel M."/>
            <person name="Meyberg R."/>
            <person name="Vives C."/>
            <person name="Morata J."/>
            <person name="Symeonidi A."/>
            <person name="Hiss M."/>
            <person name="Muchero W."/>
            <person name="Kamisugi Y."/>
            <person name="Saleh O."/>
            <person name="Blanc G."/>
            <person name="Decker E.L."/>
            <person name="van Gessel N."/>
            <person name="Grimwood J."/>
            <person name="Hayes R.D."/>
            <person name="Graham S.W."/>
            <person name="Gunter L.E."/>
            <person name="McDaniel S.F."/>
            <person name="Hoernstein S.N.W."/>
            <person name="Larsson A."/>
            <person name="Li F.W."/>
            <person name="Perroud P.F."/>
            <person name="Phillips J."/>
            <person name="Ranjan P."/>
            <person name="Rokshar D.S."/>
            <person name="Rothfels C.J."/>
            <person name="Schneider L."/>
            <person name="Shu S."/>
            <person name="Stevenson D.W."/>
            <person name="Thummler F."/>
            <person name="Tillich M."/>
            <person name="Villarreal Aguilar J.C."/>
            <person name="Widiez T."/>
            <person name="Wong G.K."/>
            <person name="Wymore A."/>
            <person name="Zhang Y."/>
            <person name="Zimmer A.D."/>
            <person name="Quatrano R.S."/>
            <person name="Mayer K.F.X."/>
            <person name="Goodstein D."/>
            <person name="Casacuberta J.M."/>
            <person name="Vandepoele K."/>
            <person name="Reski R."/>
            <person name="Cuming A.C."/>
            <person name="Tuskan G.A."/>
            <person name="Maumus F."/>
            <person name="Salse J."/>
            <person name="Schmutz J."/>
            <person name="Rensing S.A."/>
        </authorList>
    </citation>
    <scope>NUCLEOTIDE SEQUENCE [LARGE SCALE GENOMIC DNA]</scope>
    <source>
        <strain evidence="8 9">cv. Gransden 2004</strain>
    </source>
</reference>
<dbReference type="CDD" id="cd13136">
    <property type="entry name" value="MATE_DinF_like"/>
    <property type="match status" value="1"/>
</dbReference>
<dbReference type="GeneID" id="112290761"/>
<evidence type="ECO:0000256" key="4">
    <source>
        <dbReference type="ARBA" id="ARBA00022989"/>
    </source>
</evidence>